<keyword evidence="2" id="KW-0489">Methyltransferase</keyword>
<comment type="caution">
    <text evidence="2">The sequence shown here is derived from an EMBL/GenBank/DDBJ whole genome shotgun (WGS) entry which is preliminary data.</text>
</comment>
<feature type="compositionally biased region" description="Basic and acidic residues" evidence="1">
    <location>
        <begin position="376"/>
        <end position="392"/>
    </location>
</feature>
<dbReference type="PANTHER" id="PTHR46060:SF2">
    <property type="entry name" value="HISTONE-LYSINE N-METHYLTRANSFERASE SETMAR"/>
    <property type="match status" value="1"/>
</dbReference>
<dbReference type="GO" id="GO:0042800">
    <property type="term" value="F:histone H3K4 methyltransferase activity"/>
    <property type="evidence" value="ECO:0007669"/>
    <property type="project" value="TreeGrafter"/>
</dbReference>
<feature type="region of interest" description="Disordered" evidence="1">
    <location>
        <begin position="291"/>
        <end position="392"/>
    </location>
</feature>
<dbReference type="GO" id="GO:0000729">
    <property type="term" value="P:DNA double-strand break processing"/>
    <property type="evidence" value="ECO:0007669"/>
    <property type="project" value="TreeGrafter"/>
</dbReference>
<protein>
    <submittedName>
        <fullName evidence="2">Histone-lysine N-methyltransferase SETMAR</fullName>
    </submittedName>
</protein>
<sequence length="392" mass="45146">MSESNVEIRYIFKFYYKKGKKRHKPLSWCSPKSWPKGKQASQTTAKSELTYNKLTLYVWWDWKGIIHCELLPPSKTINSDFYYQQLIRIKQEVEKIRPELINRKGVVLHHDNARPHTSLTTQQILRKFDWEMFILSITYERMVRRICLPPPMDSRNYRIKCVNYIQSVVLNKKEINRNEPSRLLTEPLLVNSGVLVCRVQISAMVLPHGRSYEKIRSRANVPAPPPPCPALGRRESRLLSLTGNLISCKNAAPLALHNLLCDAASRALREQPYVTEGQARKAFDDHSVWTTRDAADPQRDVTALRDVTAEAGTRPRRSKGTNTRARPNNVRSQLRAHPQENADSYPHLGVRSVKNKLQMRPQRPYVTRSNALGNRSRGDKRAPPPAVTDHHQ</sequence>
<dbReference type="EMBL" id="BGZK01000613">
    <property type="protein sequence ID" value="GBP52959.1"/>
    <property type="molecule type" value="Genomic_DNA"/>
</dbReference>
<evidence type="ECO:0000313" key="3">
    <source>
        <dbReference type="Proteomes" id="UP000299102"/>
    </source>
</evidence>
<reference evidence="2 3" key="1">
    <citation type="journal article" date="2019" name="Commun. Biol.">
        <title>The bagworm genome reveals a unique fibroin gene that provides high tensile strength.</title>
        <authorList>
            <person name="Kono N."/>
            <person name="Nakamura H."/>
            <person name="Ohtoshi R."/>
            <person name="Tomita M."/>
            <person name="Numata K."/>
            <person name="Arakawa K."/>
        </authorList>
    </citation>
    <scope>NUCLEOTIDE SEQUENCE [LARGE SCALE GENOMIC DNA]</scope>
</reference>
<dbReference type="InterPro" id="IPR036397">
    <property type="entry name" value="RNaseH_sf"/>
</dbReference>
<evidence type="ECO:0000313" key="2">
    <source>
        <dbReference type="EMBL" id="GBP52959.1"/>
    </source>
</evidence>
<dbReference type="AlphaFoldDB" id="A0A4C1WRM8"/>
<feature type="compositionally biased region" description="Basic and acidic residues" evidence="1">
    <location>
        <begin position="291"/>
        <end position="303"/>
    </location>
</feature>
<gene>
    <name evidence="2" type="primary">SETMAR</name>
    <name evidence="2" type="ORF">EVAR_97551_1</name>
</gene>
<dbReference type="GO" id="GO:0003697">
    <property type="term" value="F:single-stranded DNA binding"/>
    <property type="evidence" value="ECO:0007669"/>
    <property type="project" value="TreeGrafter"/>
</dbReference>
<feature type="compositionally biased region" description="Polar residues" evidence="1">
    <location>
        <begin position="320"/>
        <end position="332"/>
    </location>
</feature>
<accession>A0A4C1WRM8</accession>
<dbReference type="OrthoDB" id="616263at2759"/>
<name>A0A4C1WRM8_EUMVA</name>
<keyword evidence="2" id="KW-0808">Transferase</keyword>
<dbReference type="GO" id="GO:0031297">
    <property type="term" value="P:replication fork processing"/>
    <property type="evidence" value="ECO:0007669"/>
    <property type="project" value="TreeGrafter"/>
</dbReference>
<dbReference type="GO" id="GO:0035861">
    <property type="term" value="C:site of double-strand break"/>
    <property type="evidence" value="ECO:0007669"/>
    <property type="project" value="TreeGrafter"/>
</dbReference>
<dbReference type="PANTHER" id="PTHR46060">
    <property type="entry name" value="MARINER MOS1 TRANSPOSASE-LIKE PROTEIN"/>
    <property type="match status" value="1"/>
</dbReference>
<organism evidence="2 3">
    <name type="scientific">Eumeta variegata</name>
    <name type="common">Bagworm moth</name>
    <name type="synonym">Eumeta japonica</name>
    <dbReference type="NCBI Taxonomy" id="151549"/>
    <lineage>
        <taxon>Eukaryota</taxon>
        <taxon>Metazoa</taxon>
        <taxon>Ecdysozoa</taxon>
        <taxon>Arthropoda</taxon>
        <taxon>Hexapoda</taxon>
        <taxon>Insecta</taxon>
        <taxon>Pterygota</taxon>
        <taxon>Neoptera</taxon>
        <taxon>Endopterygota</taxon>
        <taxon>Lepidoptera</taxon>
        <taxon>Glossata</taxon>
        <taxon>Ditrysia</taxon>
        <taxon>Tineoidea</taxon>
        <taxon>Psychidae</taxon>
        <taxon>Oiketicinae</taxon>
        <taxon>Eumeta</taxon>
    </lineage>
</organism>
<dbReference type="GO" id="GO:0046975">
    <property type="term" value="F:histone H3K36 methyltransferase activity"/>
    <property type="evidence" value="ECO:0007669"/>
    <property type="project" value="TreeGrafter"/>
</dbReference>
<proteinExistence type="predicted"/>
<dbReference type="GO" id="GO:0003690">
    <property type="term" value="F:double-stranded DNA binding"/>
    <property type="evidence" value="ECO:0007669"/>
    <property type="project" value="TreeGrafter"/>
</dbReference>
<dbReference type="GO" id="GO:0044774">
    <property type="term" value="P:mitotic DNA integrity checkpoint signaling"/>
    <property type="evidence" value="ECO:0007669"/>
    <property type="project" value="TreeGrafter"/>
</dbReference>
<dbReference type="InterPro" id="IPR001888">
    <property type="entry name" value="Transposase_1"/>
</dbReference>
<dbReference type="GO" id="GO:0032259">
    <property type="term" value="P:methylation"/>
    <property type="evidence" value="ECO:0007669"/>
    <property type="project" value="UniProtKB-KW"/>
</dbReference>
<dbReference type="GO" id="GO:0000014">
    <property type="term" value="F:single-stranded DNA endodeoxyribonuclease activity"/>
    <property type="evidence" value="ECO:0007669"/>
    <property type="project" value="TreeGrafter"/>
</dbReference>
<evidence type="ECO:0000256" key="1">
    <source>
        <dbReference type="SAM" id="MobiDB-lite"/>
    </source>
</evidence>
<dbReference type="GO" id="GO:0044547">
    <property type="term" value="F:DNA topoisomerase binding"/>
    <property type="evidence" value="ECO:0007669"/>
    <property type="project" value="TreeGrafter"/>
</dbReference>
<dbReference type="GO" id="GO:0000793">
    <property type="term" value="C:condensed chromosome"/>
    <property type="evidence" value="ECO:0007669"/>
    <property type="project" value="TreeGrafter"/>
</dbReference>
<dbReference type="InterPro" id="IPR052709">
    <property type="entry name" value="Transposase-MT_Hybrid"/>
</dbReference>
<dbReference type="Gene3D" id="3.30.420.10">
    <property type="entry name" value="Ribonuclease H-like superfamily/Ribonuclease H"/>
    <property type="match status" value="1"/>
</dbReference>
<dbReference type="Pfam" id="PF01359">
    <property type="entry name" value="Transposase_1"/>
    <property type="match status" value="1"/>
</dbReference>
<dbReference type="Proteomes" id="UP000299102">
    <property type="component" value="Unassembled WGS sequence"/>
</dbReference>
<dbReference type="GO" id="GO:0006303">
    <property type="term" value="P:double-strand break repair via nonhomologous end joining"/>
    <property type="evidence" value="ECO:0007669"/>
    <property type="project" value="TreeGrafter"/>
</dbReference>
<keyword evidence="3" id="KW-1185">Reference proteome</keyword>
<dbReference type="GO" id="GO:0005634">
    <property type="term" value="C:nucleus"/>
    <property type="evidence" value="ECO:0007669"/>
    <property type="project" value="TreeGrafter"/>
</dbReference>
<dbReference type="GO" id="GO:0015074">
    <property type="term" value="P:DNA integration"/>
    <property type="evidence" value="ECO:0007669"/>
    <property type="project" value="TreeGrafter"/>
</dbReference>